<dbReference type="AlphaFoldDB" id="A0A2U9NQ94"/>
<comment type="subunit">
    <text evidence="7">Part of the 50S ribosomal subunit.</text>
</comment>
<gene>
    <name evidence="7 9" type="primary">rpl4</name>
</gene>
<dbReference type="EMBL" id="MG755799">
    <property type="protein sequence ID" value="AWT39287.1"/>
    <property type="molecule type" value="Genomic_DNA"/>
</dbReference>
<comment type="function">
    <text evidence="7">Probably binds the 23S rRNA.</text>
</comment>
<keyword evidence="9" id="KW-0150">Chloroplast</keyword>
<evidence type="ECO:0000256" key="4">
    <source>
        <dbReference type="ARBA" id="ARBA00022980"/>
    </source>
</evidence>
<keyword evidence="4 7" id="KW-0689">Ribosomal protein</keyword>
<dbReference type="GO" id="GO:0019843">
    <property type="term" value="F:rRNA binding"/>
    <property type="evidence" value="ECO:0007669"/>
    <property type="project" value="UniProtKB-UniRule"/>
</dbReference>
<geneLocation type="chloroplast" evidence="9"/>
<evidence type="ECO:0000256" key="8">
    <source>
        <dbReference type="SAM" id="MobiDB-lite"/>
    </source>
</evidence>
<evidence type="ECO:0000256" key="2">
    <source>
        <dbReference type="ARBA" id="ARBA00022730"/>
    </source>
</evidence>
<proteinExistence type="inferred from homology"/>
<dbReference type="Pfam" id="PF00573">
    <property type="entry name" value="Ribosomal_L4"/>
    <property type="match status" value="1"/>
</dbReference>
<reference evidence="9" key="1">
    <citation type="journal article" date="2018" name="Adv. Bot. Res.">
        <title>Evolution of the Plastid Genomes in Diatoms.</title>
        <authorList>
            <person name="Yu M."/>
            <person name="Ashworth M.P."/>
            <person name="Hajrah N.H."/>
            <person name="Khiyami M.A."/>
            <person name="Sabir M.J."/>
            <person name="Alhebshi A.M."/>
            <person name="Al-Malki A.L."/>
            <person name="Sabir J.S.M."/>
            <person name="Theriot E.C."/>
            <person name="Jansen R.K."/>
        </authorList>
    </citation>
    <scope>NUCLEOTIDE SEQUENCE</scope>
</reference>
<comment type="subcellular location">
    <subcellularLocation>
        <location evidence="7">Plastid</location>
        <location evidence="7">Chloroplast</location>
    </subcellularLocation>
</comment>
<evidence type="ECO:0000256" key="7">
    <source>
        <dbReference type="HAMAP-Rule" id="MF_01328"/>
    </source>
</evidence>
<dbReference type="GO" id="GO:0003735">
    <property type="term" value="F:structural constituent of ribosome"/>
    <property type="evidence" value="ECO:0007669"/>
    <property type="project" value="InterPro"/>
</dbReference>
<keyword evidence="9" id="KW-0934">Plastid</keyword>
<dbReference type="NCBIfam" id="TIGR03953">
    <property type="entry name" value="rplD_bact"/>
    <property type="match status" value="1"/>
</dbReference>
<dbReference type="GO" id="GO:0006412">
    <property type="term" value="P:translation"/>
    <property type="evidence" value="ECO:0007669"/>
    <property type="project" value="UniProtKB-UniRule"/>
</dbReference>
<comment type="similarity">
    <text evidence="1 7">Belongs to the universal ribosomal protein uL4 family.</text>
</comment>
<evidence type="ECO:0000256" key="6">
    <source>
        <dbReference type="ARBA" id="ARBA00035208"/>
    </source>
</evidence>
<feature type="region of interest" description="Disordered" evidence="8">
    <location>
        <begin position="61"/>
        <end position="86"/>
    </location>
</feature>
<dbReference type="RefSeq" id="YP_009496574.1">
    <property type="nucleotide sequence ID" value="NC_038000.1"/>
</dbReference>
<dbReference type="GO" id="GO:0009507">
    <property type="term" value="C:chloroplast"/>
    <property type="evidence" value="ECO:0007669"/>
    <property type="project" value="UniProtKB-SubCell"/>
</dbReference>
<evidence type="ECO:0000313" key="9">
    <source>
        <dbReference type="EMBL" id="AWT39287.1"/>
    </source>
</evidence>
<keyword evidence="3 7" id="KW-0694">RNA-binding</keyword>
<evidence type="ECO:0000256" key="1">
    <source>
        <dbReference type="ARBA" id="ARBA00010528"/>
    </source>
</evidence>
<dbReference type="GO" id="GO:1990904">
    <property type="term" value="C:ribonucleoprotein complex"/>
    <property type="evidence" value="ECO:0007669"/>
    <property type="project" value="UniProtKB-KW"/>
</dbReference>
<keyword evidence="2 7" id="KW-0699">rRNA-binding</keyword>
<protein>
    <recommendedName>
        <fullName evidence="6 7">Large ribosomal subunit protein uL4c</fullName>
    </recommendedName>
</protein>
<dbReference type="PANTHER" id="PTHR10746">
    <property type="entry name" value="50S RIBOSOMAL PROTEIN L4"/>
    <property type="match status" value="1"/>
</dbReference>
<evidence type="ECO:0000256" key="3">
    <source>
        <dbReference type="ARBA" id="ARBA00022884"/>
    </source>
</evidence>
<dbReference type="HAMAP" id="MF_01328_B">
    <property type="entry name" value="Ribosomal_uL4_B"/>
    <property type="match status" value="1"/>
</dbReference>
<dbReference type="PANTHER" id="PTHR10746:SF17">
    <property type="entry name" value="LARGE RIBOSOMAL SUBUNIT PROTEIN UL4C"/>
    <property type="match status" value="1"/>
</dbReference>
<dbReference type="GeneID" id="36958952"/>
<organism evidence="9">
    <name type="scientific">Actinocyclus subtilis</name>
    <dbReference type="NCBI Taxonomy" id="1630683"/>
    <lineage>
        <taxon>Eukaryota</taxon>
        <taxon>Sar</taxon>
        <taxon>Stramenopiles</taxon>
        <taxon>Ochrophyta</taxon>
        <taxon>Bacillariophyta</taxon>
        <taxon>Coscinodiscophyceae</taxon>
        <taxon>Coscinodiscophycidae</taxon>
        <taxon>Coscinodiscales</taxon>
        <taxon>Hemidiscaceae</taxon>
        <taxon>Actinocyclus</taxon>
    </lineage>
</organism>
<accession>A0A2U9NQ94</accession>
<keyword evidence="5 7" id="KW-0687">Ribonucleoprotein</keyword>
<dbReference type="Gene3D" id="3.40.1370.10">
    <property type="match status" value="1"/>
</dbReference>
<name>A0A2U9NQ94_9STRA</name>
<dbReference type="SUPFAM" id="SSF52166">
    <property type="entry name" value="Ribosomal protein L4"/>
    <property type="match status" value="1"/>
</dbReference>
<dbReference type="InterPro" id="IPR023574">
    <property type="entry name" value="Ribosomal_uL4_dom_sf"/>
</dbReference>
<dbReference type="GO" id="GO:0005840">
    <property type="term" value="C:ribosome"/>
    <property type="evidence" value="ECO:0007669"/>
    <property type="project" value="UniProtKB-KW"/>
</dbReference>
<dbReference type="InterPro" id="IPR002136">
    <property type="entry name" value="Ribosomal_uL4"/>
</dbReference>
<evidence type="ECO:0000256" key="5">
    <source>
        <dbReference type="ARBA" id="ARBA00023274"/>
    </source>
</evidence>
<dbReference type="InterPro" id="IPR013005">
    <property type="entry name" value="Ribosomal_uL4-like"/>
</dbReference>
<sequence length="219" mass="24512">MKSKKYLKFNEILDTNGQIIADSPEHTIELSINENSGSYLVHKEILRQSIAKKKLISSTKTRAEVSGGGRKPWRQKGTGRARAGSNRSPLFKGGGTVFGPKPRIIDYKLNQKERYLTRKIVLASKYSIMTTIIDNLEDSLQISKTKALLQIFTNCNIDLNKKTLLIIDKNSVPLKLSSRNIKNLQLMLASNLNTVNLLAAEQIILTPSSLLKIKEIYGD</sequence>